<gene>
    <name evidence="1" type="ORF">SDC9_195115</name>
</gene>
<dbReference type="AlphaFoldDB" id="A0A645IJK8"/>
<protein>
    <submittedName>
        <fullName evidence="1">Uncharacterized protein</fullName>
    </submittedName>
</protein>
<dbReference type="EMBL" id="VSSQ01109065">
    <property type="protein sequence ID" value="MPN47513.1"/>
    <property type="molecule type" value="Genomic_DNA"/>
</dbReference>
<sequence length="105" mass="11934">MANKQRRVVVVRGGEQNLFFTLRRDVHTGHHRVKTTEFQARDQAVEGLIGEGTCSVNLFTQRIRQINVKPYDLVVSIDRFKRRIRRFGGETNGLGCGSGKTKTCD</sequence>
<reference evidence="1" key="1">
    <citation type="submission" date="2019-08" db="EMBL/GenBank/DDBJ databases">
        <authorList>
            <person name="Kucharzyk K."/>
            <person name="Murdoch R.W."/>
            <person name="Higgins S."/>
            <person name="Loffler F."/>
        </authorList>
    </citation>
    <scope>NUCLEOTIDE SEQUENCE</scope>
</reference>
<evidence type="ECO:0000313" key="1">
    <source>
        <dbReference type="EMBL" id="MPN47513.1"/>
    </source>
</evidence>
<organism evidence="1">
    <name type="scientific">bioreactor metagenome</name>
    <dbReference type="NCBI Taxonomy" id="1076179"/>
    <lineage>
        <taxon>unclassified sequences</taxon>
        <taxon>metagenomes</taxon>
        <taxon>ecological metagenomes</taxon>
    </lineage>
</organism>
<proteinExistence type="predicted"/>
<comment type="caution">
    <text evidence="1">The sequence shown here is derived from an EMBL/GenBank/DDBJ whole genome shotgun (WGS) entry which is preliminary data.</text>
</comment>
<accession>A0A645IJK8</accession>
<name>A0A645IJK8_9ZZZZ</name>